<name>A0A2T3W486_9DEIO</name>
<gene>
    <name evidence="2" type="ORF">C8263_16695</name>
</gene>
<dbReference type="GO" id="GO:0004252">
    <property type="term" value="F:serine-type endopeptidase activity"/>
    <property type="evidence" value="ECO:0007669"/>
    <property type="project" value="InterPro"/>
</dbReference>
<dbReference type="Proteomes" id="UP000240317">
    <property type="component" value="Unassembled WGS sequence"/>
</dbReference>
<dbReference type="AlphaFoldDB" id="A0A2T3W486"/>
<keyword evidence="3" id="KW-1185">Reference proteome</keyword>
<feature type="chain" id="PRO_5015718275" evidence="1">
    <location>
        <begin position="19"/>
        <end position="616"/>
    </location>
</feature>
<keyword evidence="1" id="KW-0732">Signal</keyword>
<comment type="caution">
    <text evidence="2">The sequence shown here is derived from an EMBL/GenBank/DDBJ whole genome shotgun (WGS) entry which is preliminary data.</text>
</comment>
<dbReference type="CDD" id="cd00306">
    <property type="entry name" value="Peptidases_S8_S53"/>
    <property type="match status" value="1"/>
</dbReference>
<dbReference type="GO" id="GO:0006508">
    <property type="term" value="P:proteolysis"/>
    <property type="evidence" value="ECO:0007669"/>
    <property type="project" value="InterPro"/>
</dbReference>
<feature type="signal peptide" evidence="1">
    <location>
        <begin position="1"/>
        <end position="18"/>
    </location>
</feature>
<dbReference type="InterPro" id="IPR036852">
    <property type="entry name" value="Peptidase_S8/S53_dom_sf"/>
</dbReference>
<dbReference type="EMBL" id="PYSV01000022">
    <property type="protein sequence ID" value="PTA66669.1"/>
    <property type="molecule type" value="Genomic_DNA"/>
</dbReference>
<sequence>MRRLALLLVLVGWTGAQAQVGRKASPRAAFVGQQITVSWPDLAAQAAPRLWVGGARSEEPCTWEPSSRLWRCTVPAGAQPGPQRVSLGPNVTGEDPQLTVLPQKASVILSAGGVVLGAQSLPTGRLPLAAVSALPQSTPVLVKAFPTGGGVPPGLSSAQWRNTRDYIRRQGLVLTPSDIQNGLLRPGLLNPAQLQGLRDKQGGAARPLIVPFNLPQKNLVLLDPLPLGRLPGIFDFKQARAAFGDLPPEQLQRGLQLLRELPVRQYGIDQVPSEDGGVCADGGLLTSLAHVQRQLGGAVARALLEQTIGFDPNTDPWVAATGTVTIGASGVQALGAVSSPQAEVDAVVLDTWDFGKADSYKTPVGAGHGQVIARIIKARAGMKDGSASTEGLRAFSVCANEQECQSGTTIRVIAQLCQAIAQHQQRQQPGGLPKLTVVNLSFSQPVSSPLLQKVIALALRNGMFVLASHGNSTACKDHRSGDQCNAYPADFQFSADLEGRFWRVSAQLNAGQPGRAAEISRAAFMQRPDYNQSDFHKRVNVPVPPDLFAPYSFWFRQPDRPAPSGHVPNRPAPFTGTSFATAYASGTLSWWLTRCGRPPQNAVLQALIHSQLAPKC</sequence>
<proteinExistence type="predicted"/>
<dbReference type="SUPFAM" id="SSF52743">
    <property type="entry name" value="Subtilisin-like"/>
    <property type="match status" value="1"/>
</dbReference>
<organism evidence="2 3">
    <name type="scientific">Deinococcus arcticus</name>
    <dbReference type="NCBI Taxonomy" id="2136176"/>
    <lineage>
        <taxon>Bacteria</taxon>
        <taxon>Thermotogati</taxon>
        <taxon>Deinococcota</taxon>
        <taxon>Deinococci</taxon>
        <taxon>Deinococcales</taxon>
        <taxon>Deinococcaceae</taxon>
        <taxon>Deinococcus</taxon>
    </lineage>
</organism>
<dbReference type="Gene3D" id="3.40.50.200">
    <property type="entry name" value="Peptidase S8/S53 domain"/>
    <property type="match status" value="1"/>
</dbReference>
<evidence type="ECO:0000313" key="3">
    <source>
        <dbReference type="Proteomes" id="UP000240317"/>
    </source>
</evidence>
<reference evidence="2 3" key="1">
    <citation type="submission" date="2018-03" db="EMBL/GenBank/DDBJ databases">
        <title>Draft genome of Deinococcus sp. OD32.</title>
        <authorList>
            <person name="Wang X.-P."/>
            <person name="Du Z.-J."/>
        </authorList>
    </citation>
    <scope>NUCLEOTIDE SEQUENCE [LARGE SCALE GENOMIC DNA]</scope>
    <source>
        <strain evidence="2 3">OD32</strain>
    </source>
</reference>
<evidence type="ECO:0000256" key="1">
    <source>
        <dbReference type="SAM" id="SignalP"/>
    </source>
</evidence>
<protein>
    <submittedName>
        <fullName evidence="2">Uncharacterized protein</fullName>
    </submittedName>
</protein>
<evidence type="ECO:0000313" key="2">
    <source>
        <dbReference type="EMBL" id="PTA66669.1"/>
    </source>
</evidence>
<accession>A0A2T3W486</accession>